<evidence type="ECO:0000313" key="3">
    <source>
        <dbReference type="Proteomes" id="UP000296049"/>
    </source>
</evidence>
<dbReference type="AlphaFoldDB" id="R0K4A6"/>
<evidence type="ECO:0000313" key="2">
    <source>
        <dbReference type="EMBL" id="EOB04582.1"/>
    </source>
</evidence>
<organism evidence="2 3">
    <name type="scientific">Anas platyrhynchos</name>
    <name type="common">Mallard</name>
    <name type="synonym">Anas boschas</name>
    <dbReference type="NCBI Taxonomy" id="8839"/>
    <lineage>
        <taxon>Eukaryota</taxon>
        <taxon>Metazoa</taxon>
        <taxon>Chordata</taxon>
        <taxon>Craniata</taxon>
        <taxon>Vertebrata</taxon>
        <taxon>Euteleostomi</taxon>
        <taxon>Archelosauria</taxon>
        <taxon>Archosauria</taxon>
        <taxon>Dinosauria</taxon>
        <taxon>Saurischia</taxon>
        <taxon>Theropoda</taxon>
        <taxon>Coelurosauria</taxon>
        <taxon>Aves</taxon>
        <taxon>Neognathae</taxon>
        <taxon>Galloanserae</taxon>
        <taxon>Anseriformes</taxon>
        <taxon>Anatidae</taxon>
        <taxon>Anatinae</taxon>
        <taxon>Anas</taxon>
    </lineage>
</organism>
<gene>
    <name evidence="2" type="ORF">Anapl_12344</name>
</gene>
<accession>R0K4A6</accession>
<dbReference type="Proteomes" id="UP000296049">
    <property type="component" value="Unassembled WGS sequence"/>
</dbReference>
<sequence>MRNNLTASIGSVLHIALAGCSEMFSLQISIRAIYQCMESSSYTLKHVKAGPQGHHYTCGSRMRNKTWTNFFPLIITVICLSNVELSSSTERRQRGSAGAVPAGEQLWQQAPASRSPAAQRMDHGLMPGEPLGRMLLALDILVDFLTFSHAYLCQLNSAMFTTKKQVLLTVPVDVIFPPPYECGIQGTGALLAVLHLSTCREPWRQRERQARSMRVWFMLVSMAMQPHSKGKPHKVFPQRRDPLLQLLAGSTGWPSLQLPSVLSDGKHEHSNPGGAPSARAQNGGGAVRLSGCPLPNTESQGRESHAEPVGWAAHQGNTTPYLPVVLPKLPQRIVPFSWSFLTSRFGCVAYNTSVSKRFQSARLSLGLQTAPELVFNRFSESKQANKEYVRKLVETDQLSMKLAFLAAYSHRQEAQLRLSRTTSIPEQRFGQKGQFEASQTEEVNGFSGIHY</sequence>
<keyword evidence="3" id="KW-1185">Reference proteome</keyword>
<reference evidence="3" key="1">
    <citation type="journal article" date="2013" name="Nat. Genet.">
        <title>The duck genome and transcriptome provide insight into an avian influenza virus reservoir species.</title>
        <authorList>
            <person name="Huang Y."/>
            <person name="Li Y."/>
            <person name="Burt D.W."/>
            <person name="Chen H."/>
            <person name="Zhang Y."/>
            <person name="Qian W."/>
            <person name="Kim H."/>
            <person name="Gan S."/>
            <person name="Zhao Y."/>
            <person name="Li J."/>
            <person name="Yi K."/>
            <person name="Feng H."/>
            <person name="Zhu P."/>
            <person name="Li B."/>
            <person name="Liu Q."/>
            <person name="Fairley S."/>
            <person name="Magor K.E."/>
            <person name="Du Z."/>
            <person name="Hu X."/>
            <person name="Goodman L."/>
            <person name="Tafer H."/>
            <person name="Vignal A."/>
            <person name="Lee T."/>
            <person name="Kim K.W."/>
            <person name="Sheng Z."/>
            <person name="An Y."/>
            <person name="Searle S."/>
            <person name="Herrero J."/>
            <person name="Groenen M.A."/>
            <person name="Crooijmans R.P."/>
            <person name="Faraut T."/>
            <person name="Cai Q."/>
            <person name="Webster R.G."/>
            <person name="Aldridge J.R."/>
            <person name="Warren W.C."/>
            <person name="Bartschat S."/>
            <person name="Kehr S."/>
            <person name="Marz M."/>
            <person name="Stadler P.F."/>
            <person name="Smith J."/>
            <person name="Kraus R.H."/>
            <person name="Zhao Y."/>
            <person name="Ren L."/>
            <person name="Fei J."/>
            <person name="Morisson M."/>
            <person name="Kaiser P."/>
            <person name="Griffin D.K."/>
            <person name="Rao M."/>
            <person name="Pitel F."/>
            <person name="Wang J."/>
            <person name="Li N."/>
        </authorList>
    </citation>
    <scope>NUCLEOTIDE SEQUENCE [LARGE SCALE GENOMIC DNA]</scope>
</reference>
<proteinExistence type="predicted"/>
<evidence type="ECO:0000256" key="1">
    <source>
        <dbReference type="SAM" id="MobiDB-lite"/>
    </source>
</evidence>
<dbReference type="PROSITE" id="PS51257">
    <property type="entry name" value="PROKAR_LIPOPROTEIN"/>
    <property type="match status" value="1"/>
</dbReference>
<feature type="region of interest" description="Disordered" evidence="1">
    <location>
        <begin position="258"/>
        <end position="308"/>
    </location>
</feature>
<name>R0K4A6_ANAPL</name>
<dbReference type="EMBL" id="KB742775">
    <property type="protein sequence ID" value="EOB04582.1"/>
    <property type="molecule type" value="Genomic_DNA"/>
</dbReference>
<protein>
    <submittedName>
        <fullName evidence="2">Uncharacterized protein</fullName>
    </submittedName>
</protein>